<dbReference type="SMART" id="SM00858">
    <property type="entry name" value="SAF"/>
    <property type="match status" value="1"/>
</dbReference>
<proteinExistence type="predicted"/>
<reference evidence="4" key="1">
    <citation type="journal article" date="2008" name="J. Bacteriol.">
        <title>Genome sequence of the fish pathogen Renibacterium salmoninarum suggests reductive evolution away from an environmental Arthrobacter ancestor.</title>
        <authorList>
            <person name="Wiens G.D."/>
            <person name="Rockey D.D."/>
            <person name="Wu Z."/>
            <person name="Chang J."/>
            <person name="Levy R."/>
            <person name="Crane S."/>
            <person name="Chen D.S."/>
            <person name="Capri G.R."/>
            <person name="Burnett J.R."/>
            <person name="Sudheesh P.S."/>
            <person name="Schipma M.J."/>
            <person name="Burd H."/>
            <person name="Bhattacharyya A."/>
            <person name="Rhodes L.D."/>
            <person name="Kaul R."/>
            <person name="Strom M.S."/>
        </authorList>
    </citation>
    <scope>NUCLEOTIDE SEQUENCE [LARGE SCALE GENOMIC DNA]</scope>
    <source>
        <strain evidence="4">ATCC 33209 / DSM 20767 / JCM 11484 / NBRC 15589 / NCIMB 2235</strain>
    </source>
</reference>
<evidence type="ECO:0000259" key="2">
    <source>
        <dbReference type="SMART" id="SM00858"/>
    </source>
</evidence>
<name>A9WMN3_RENSM</name>
<dbReference type="CDD" id="cd11614">
    <property type="entry name" value="SAF_CpaB_FlgA_like"/>
    <property type="match status" value="1"/>
</dbReference>
<dbReference type="Proteomes" id="UP000002007">
    <property type="component" value="Chromosome"/>
</dbReference>
<evidence type="ECO:0000313" key="4">
    <source>
        <dbReference type="Proteomes" id="UP000002007"/>
    </source>
</evidence>
<dbReference type="STRING" id="288705.RSal33209_1625"/>
<sequence>MAFYSPAAPRLKRPSWRDPRLLIGILLVLVSVAAVVVLVGGADKTVDVYAAKSDIAVGHTINQELLERVKVRLDEVQDHYFLASDIFPGNAVAARRIPHGDLVAKSSVDQPQALARNPVAPTLEEKLPIGAKVGSRVDVWVSLPDAKTGGFVEPRLLLPGVEISQLDSESNGLGSARTTTVYVLAGKPQLPQILGALASKAKVSVVWNPAGSGR</sequence>
<dbReference type="InterPro" id="IPR013974">
    <property type="entry name" value="SAF"/>
</dbReference>
<protein>
    <recommendedName>
        <fullName evidence="2">SAF domain-containing protein</fullName>
    </recommendedName>
</protein>
<evidence type="ECO:0000256" key="1">
    <source>
        <dbReference type="SAM" id="Phobius"/>
    </source>
</evidence>
<dbReference type="eggNOG" id="COG1261">
    <property type="taxonomic scope" value="Bacteria"/>
</dbReference>
<dbReference type="RefSeq" id="WP_012245036.1">
    <property type="nucleotide sequence ID" value="NC_010168.1"/>
</dbReference>
<evidence type="ECO:0000313" key="3">
    <source>
        <dbReference type="EMBL" id="ABY23361.1"/>
    </source>
</evidence>
<dbReference type="KEGG" id="rsa:RSal33209_1625"/>
<gene>
    <name evidence="3" type="ordered locus">RSal33209_1625</name>
</gene>
<keyword evidence="4" id="KW-1185">Reference proteome</keyword>
<organism evidence="3 4">
    <name type="scientific">Renibacterium salmoninarum (strain ATCC 33209 / DSM 20767 / JCM 11484 / NBRC 15589 / NCIMB 2235)</name>
    <dbReference type="NCBI Taxonomy" id="288705"/>
    <lineage>
        <taxon>Bacteria</taxon>
        <taxon>Bacillati</taxon>
        <taxon>Actinomycetota</taxon>
        <taxon>Actinomycetes</taxon>
        <taxon>Micrococcales</taxon>
        <taxon>Micrococcaceae</taxon>
        <taxon>Renibacterium</taxon>
    </lineage>
</organism>
<dbReference type="HOGENOM" id="CLU_081764_2_0_11"/>
<feature type="transmembrane region" description="Helical" evidence="1">
    <location>
        <begin position="21"/>
        <end position="42"/>
    </location>
</feature>
<keyword evidence="1" id="KW-0472">Membrane</keyword>
<keyword evidence="1" id="KW-1133">Transmembrane helix</keyword>
<dbReference type="AlphaFoldDB" id="A9WMN3"/>
<accession>A9WMN3</accession>
<feature type="domain" description="SAF" evidence="2">
    <location>
        <begin position="46"/>
        <end position="109"/>
    </location>
</feature>
<keyword evidence="1" id="KW-0812">Transmembrane</keyword>
<dbReference type="EMBL" id="CP000910">
    <property type="protein sequence ID" value="ABY23361.1"/>
    <property type="molecule type" value="Genomic_DNA"/>
</dbReference>